<protein>
    <submittedName>
        <fullName evidence="2">Uncharacterized protein</fullName>
    </submittedName>
</protein>
<evidence type="ECO:0000313" key="2">
    <source>
        <dbReference type="EMBL" id="SNR15801.1"/>
    </source>
</evidence>
<dbReference type="KEGG" id="tje:TJEJU_2101"/>
<keyword evidence="1" id="KW-0472">Membrane</keyword>
<feature type="transmembrane region" description="Helical" evidence="1">
    <location>
        <begin position="221"/>
        <end position="243"/>
    </location>
</feature>
<keyword evidence="1" id="KW-1133">Transmembrane helix</keyword>
<evidence type="ECO:0000256" key="1">
    <source>
        <dbReference type="SAM" id="Phobius"/>
    </source>
</evidence>
<gene>
    <name evidence="2" type="ORF">TJEJU_2101</name>
</gene>
<dbReference type="EMBL" id="LT899436">
    <property type="protein sequence ID" value="SNR15801.1"/>
    <property type="molecule type" value="Genomic_DNA"/>
</dbReference>
<keyword evidence="3" id="KW-1185">Reference proteome</keyword>
<organism evidence="2 3">
    <name type="scientific">Tenacibaculum jejuense</name>
    <dbReference type="NCBI Taxonomy" id="584609"/>
    <lineage>
        <taxon>Bacteria</taxon>
        <taxon>Pseudomonadati</taxon>
        <taxon>Bacteroidota</taxon>
        <taxon>Flavobacteriia</taxon>
        <taxon>Flavobacteriales</taxon>
        <taxon>Flavobacteriaceae</taxon>
        <taxon>Tenacibaculum</taxon>
    </lineage>
</organism>
<keyword evidence="1" id="KW-0812">Transmembrane</keyword>
<dbReference type="OrthoDB" id="1154186at2"/>
<dbReference type="Proteomes" id="UP000215214">
    <property type="component" value="Chromosome TJEJU"/>
</dbReference>
<evidence type="ECO:0000313" key="3">
    <source>
        <dbReference type="Proteomes" id="UP000215214"/>
    </source>
</evidence>
<accession>A0A238U9D7</accession>
<sequence>MLIYPLTESFDASPQSKTIPVNIPPVFGGGTGFANGGSSVQNFISEIPFAGGLIGSGLNLLGIDLNCINASFPPEKAQKETSAFLLQQQQRYNLDSYYNNPASNLEEFKQKANAYLLEICANTIERAMNARDRKGCTKQGEELSHRMFEQAKQLIIQEMKDNYNITFHNRTIQHNTIFRGGGPSRTFTVPQIKTVSRKSQFAFVNTAVDGAKQYSPLTKSIIGWVALGLGLLFGLIALIVNVFKKPKKKKKKPNNN</sequence>
<dbReference type="AlphaFoldDB" id="A0A238U9D7"/>
<dbReference type="RefSeq" id="WP_095071853.1">
    <property type="nucleotide sequence ID" value="NZ_LT899436.1"/>
</dbReference>
<name>A0A238U9D7_9FLAO</name>
<proteinExistence type="predicted"/>
<reference evidence="2 3" key="1">
    <citation type="submission" date="2017-07" db="EMBL/GenBank/DDBJ databases">
        <authorList>
            <person name="Sun Z.S."/>
            <person name="Albrecht U."/>
            <person name="Echele G."/>
            <person name="Lee C.C."/>
        </authorList>
    </citation>
    <scope>NUCLEOTIDE SEQUENCE [LARGE SCALE GENOMIC DNA]</scope>
    <source>
        <strain evidence="3">type strain: KCTC 22618</strain>
    </source>
</reference>